<dbReference type="PANTHER" id="PTHR46300:SF7">
    <property type="entry name" value="P450, PUTATIVE (EUROFUNG)-RELATED"/>
    <property type="match status" value="1"/>
</dbReference>
<evidence type="ECO:0000256" key="5">
    <source>
        <dbReference type="ARBA" id="ARBA00022723"/>
    </source>
</evidence>
<evidence type="ECO:0000313" key="11">
    <source>
        <dbReference type="EMBL" id="KLO09891.1"/>
    </source>
</evidence>
<keyword evidence="7 9" id="KW-0408">Iron</keyword>
<evidence type="ECO:0000313" key="12">
    <source>
        <dbReference type="Proteomes" id="UP000053477"/>
    </source>
</evidence>
<dbReference type="Gene3D" id="1.10.630.10">
    <property type="entry name" value="Cytochrome P450"/>
    <property type="match status" value="1"/>
</dbReference>
<dbReference type="STRING" id="27342.A0A0H2RYP6"/>
<keyword evidence="6 10" id="KW-0560">Oxidoreductase</keyword>
<dbReference type="GO" id="GO:0004497">
    <property type="term" value="F:monooxygenase activity"/>
    <property type="evidence" value="ECO:0007669"/>
    <property type="project" value="UniProtKB-KW"/>
</dbReference>
<dbReference type="PRINTS" id="PR00463">
    <property type="entry name" value="EP450I"/>
</dbReference>
<dbReference type="GO" id="GO:0020037">
    <property type="term" value="F:heme binding"/>
    <property type="evidence" value="ECO:0007669"/>
    <property type="project" value="InterPro"/>
</dbReference>
<evidence type="ECO:0000256" key="7">
    <source>
        <dbReference type="ARBA" id="ARBA00023004"/>
    </source>
</evidence>
<evidence type="ECO:0000256" key="3">
    <source>
        <dbReference type="ARBA" id="ARBA00010617"/>
    </source>
</evidence>
<keyword evidence="5 9" id="KW-0479">Metal-binding</keyword>
<reference evidence="11 12" key="1">
    <citation type="submission" date="2015-04" db="EMBL/GenBank/DDBJ databases">
        <title>Complete genome sequence of Schizopora paradoxa KUC8140, a cosmopolitan wood degrader in East Asia.</title>
        <authorList>
            <consortium name="DOE Joint Genome Institute"/>
            <person name="Min B."/>
            <person name="Park H."/>
            <person name="Jang Y."/>
            <person name="Kim J.-J."/>
            <person name="Kim K.H."/>
            <person name="Pangilinan J."/>
            <person name="Lipzen A."/>
            <person name="Riley R."/>
            <person name="Grigoriev I.V."/>
            <person name="Spatafora J.W."/>
            <person name="Choi I.-G."/>
        </authorList>
    </citation>
    <scope>NUCLEOTIDE SEQUENCE [LARGE SCALE GENOMIC DNA]</scope>
    <source>
        <strain evidence="11 12">KUC8140</strain>
    </source>
</reference>
<dbReference type="InParanoid" id="A0A0H2RYP6"/>
<dbReference type="InterPro" id="IPR017972">
    <property type="entry name" value="Cyt_P450_CS"/>
</dbReference>
<keyword evidence="4 9" id="KW-0349">Heme</keyword>
<dbReference type="AlphaFoldDB" id="A0A0H2RYP6"/>
<comment type="similarity">
    <text evidence="3 10">Belongs to the cytochrome P450 family.</text>
</comment>
<feature type="binding site" description="axial binding residue" evidence="9">
    <location>
        <position position="461"/>
    </location>
    <ligand>
        <name>heme</name>
        <dbReference type="ChEBI" id="CHEBI:30413"/>
    </ligand>
    <ligandPart>
        <name>Fe</name>
        <dbReference type="ChEBI" id="CHEBI:18248"/>
    </ligandPart>
</feature>
<dbReference type="PROSITE" id="PS00086">
    <property type="entry name" value="CYTOCHROME_P450"/>
    <property type="match status" value="1"/>
</dbReference>
<name>A0A0H2RYP6_9AGAM</name>
<dbReference type="InterPro" id="IPR002401">
    <property type="entry name" value="Cyt_P450_E_grp-I"/>
</dbReference>
<organism evidence="11 12">
    <name type="scientific">Schizopora paradoxa</name>
    <dbReference type="NCBI Taxonomy" id="27342"/>
    <lineage>
        <taxon>Eukaryota</taxon>
        <taxon>Fungi</taxon>
        <taxon>Dikarya</taxon>
        <taxon>Basidiomycota</taxon>
        <taxon>Agaricomycotina</taxon>
        <taxon>Agaricomycetes</taxon>
        <taxon>Hymenochaetales</taxon>
        <taxon>Schizoporaceae</taxon>
        <taxon>Schizopora</taxon>
    </lineage>
</organism>
<comment type="cofactor">
    <cofactor evidence="1 9">
        <name>heme</name>
        <dbReference type="ChEBI" id="CHEBI:30413"/>
    </cofactor>
</comment>
<dbReference type="OrthoDB" id="1055148at2759"/>
<protein>
    <submittedName>
        <fullName evidence="11">Cytochrome P450</fullName>
    </submittedName>
</protein>
<dbReference type="Pfam" id="PF00067">
    <property type="entry name" value="p450"/>
    <property type="match status" value="2"/>
</dbReference>
<dbReference type="GO" id="GO:0016705">
    <property type="term" value="F:oxidoreductase activity, acting on paired donors, with incorporation or reduction of molecular oxygen"/>
    <property type="evidence" value="ECO:0007669"/>
    <property type="project" value="InterPro"/>
</dbReference>
<evidence type="ECO:0000256" key="1">
    <source>
        <dbReference type="ARBA" id="ARBA00001971"/>
    </source>
</evidence>
<gene>
    <name evidence="11" type="ORF">SCHPADRAFT_546213</name>
</gene>
<dbReference type="Proteomes" id="UP000053477">
    <property type="component" value="Unassembled WGS sequence"/>
</dbReference>
<dbReference type="InterPro" id="IPR036396">
    <property type="entry name" value="Cyt_P450_sf"/>
</dbReference>
<dbReference type="SUPFAM" id="SSF48264">
    <property type="entry name" value="Cytochrome P450"/>
    <property type="match status" value="1"/>
</dbReference>
<keyword evidence="12" id="KW-1185">Reference proteome</keyword>
<dbReference type="GO" id="GO:0005506">
    <property type="term" value="F:iron ion binding"/>
    <property type="evidence" value="ECO:0007669"/>
    <property type="project" value="InterPro"/>
</dbReference>
<evidence type="ECO:0000256" key="6">
    <source>
        <dbReference type="ARBA" id="ARBA00023002"/>
    </source>
</evidence>
<dbReference type="InterPro" id="IPR001128">
    <property type="entry name" value="Cyt_P450"/>
</dbReference>
<dbReference type="InterPro" id="IPR050364">
    <property type="entry name" value="Cytochrome_P450_fung"/>
</dbReference>
<comment type="pathway">
    <text evidence="2">Secondary metabolite biosynthesis.</text>
</comment>
<dbReference type="CDD" id="cd11065">
    <property type="entry name" value="CYP64-like"/>
    <property type="match status" value="1"/>
</dbReference>
<evidence type="ECO:0000256" key="4">
    <source>
        <dbReference type="ARBA" id="ARBA00022617"/>
    </source>
</evidence>
<evidence type="ECO:0000256" key="10">
    <source>
        <dbReference type="RuleBase" id="RU000461"/>
    </source>
</evidence>
<evidence type="ECO:0000256" key="8">
    <source>
        <dbReference type="ARBA" id="ARBA00023033"/>
    </source>
</evidence>
<accession>A0A0H2RYP6</accession>
<keyword evidence="8 10" id="KW-0503">Monooxygenase</keyword>
<evidence type="ECO:0000256" key="9">
    <source>
        <dbReference type="PIRSR" id="PIRSR602401-1"/>
    </source>
</evidence>
<evidence type="ECO:0000256" key="2">
    <source>
        <dbReference type="ARBA" id="ARBA00005179"/>
    </source>
</evidence>
<sequence length="534" mass="61117">MSFKMLVSICAIAISFLVVRVLQRRSTLSKRLPYPPGPKRLPIVGNFFQILSRYLWESAVEWGKEYGDLIYLENIGQRILVVNSYEDAKELLVRRSAITSSRPHFTMTIDLEHWDWNTTFVPYGENFRKHRSHQQRFIGSPETLDYMDVQLTRTRETMKAILDDPEEYGAHIQSLPGSVILLNVYGHQVEKNDPYVDIGKLGVYYTVNSQSYLFLDVLPWLKFIPEWFPWVDFPRVAREARKVAHAMRYELYEPAKEKNAQGTLKECMMSMYLSENTREDGSILDEDSFSAAAATLYLGGVDTSNSALMTFFLQMLKNREKQRLAQKEIDEVVGTDRLPTFDDMDHLPYVRGVCAEILRMAVVLPLGKYFSQHRPLPQDSTSTIVISVPPHYTTEDDEYKGYLIPAGTIIFANSWAMAFNPIYFPEPHEFKPERWLSQFDEKSCEGPRPNDFLFGFGRRACPGQDWGEKMLFIAVVSTLATFNIEPAIGEDGNPIAPNEDYTPGFVRQLGPSKCKIAPRSPKAASLIENSVFSK</sequence>
<dbReference type="EMBL" id="KQ086042">
    <property type="protein sequence ID" value="KLO09891.1"/>
    <property type="molecule type" value="Genomic_DNA"/>
</dbReference>
<dbReference type="PANTHER" id="PTHR46300">
    <property type="entry name" value="P450, PUTATIVE (EUROFUNG)-RELATED-RELATED"/>
    <property type="match status" value="1"/>
</dbReference>
<proteinExistence type="inferred from homology"/>